<protein>
    <submittedName>
        <fullName evidence="3">DNA-binding domain-containing protein</fullName>
    </submittedName>
</protein>
<feature type="domain" description="Putative DNA-binding" evidence="2">
    <location>
        <begin position="6"/>
        <end position="101"/>
    </location>
</feature>
<organism evidence="3 4">
    <name type="scientific">Metapseudomonas boanensis</name>
    <dbReference type="NCBI Taxonomy" id="2822138"/>
    <lineage>
        <taxon>Bacteria</taxon>
        <taxon>Pseudomonadati</taxon>
        <taxon>Pseudomonadota</taxon>
        <taxon>Gammaproteobacteria</taxon>
        <taxon>Pseudomonadales</taxon>
        <taxon>Pseudomonadaceae</taxon>
        <taxon>Metapseudomonas</taxon>
    </lineage>
</organism>
<dbReference type="RefSeq" id="WP_215369436.1">
    <property type="nucleotide sequence ID" value="NZ_JAGTIS010000001.1"/>
</dbReference>
<keyword evidence="3" id="KW-0238">DNA-binding</keyword>
<evidence type="ECO:0000313" key="4">
    <source>
        <dbReference type="Proteomes" id="UP001519667"/>
    </source>
</evidence>
<name>A0ABS5XB35_9GAMM</name>
<proteinExistence type="predicted"/>
<dbReference type="Proteomes" id="UP001519667">
    <property type="component" value="Unassembled WGS sequence"/>
</dbReference>
<dbReference type="GO" id="GO:0003677">
    <property type="term" value="F:DNA binding"/>
    <property type="evidence" value="ECO:0007669"/>
    <property type="project" value="UniProtKB-KW"/>
</dbReference>
<comment type="caution">
    <text evidence="3">The sequence shown here is derived from an EMBL/GenBank/DDBJ whole genome shotgun (WGS) entry which is preliminary data.</text>
</comment>
<feature type="compositionally biased region" description="Basic and acidic residues" evidence="1">
    <location>
        <begin position="269"/>
        <end position="280"/>
    </location>
</feature>
<gene>
    <name evidence="3" type="ORF">J7302_01595</name>
</gene>
<evidence type="ECO:0000256" key="1">
    <source>
        <dbReference type="SAM" id="MobiDB-lite"/>
    </source>
</evidence>
<dbReference type="InterPro" id="IPR044922">
    <property type="entry name" value="DUF2063_N_sf"/>
</dbReference>
<dbReference type="Gene3D" id="1.10.150.690">
    <property type="entry name" value="DUF2063"/>
    <property type="match status" value="1"/>
</dbReference>
<dbReference type="InterPro" id="IPR018640">
    <property type="entry name" value="DUF2063"/>
</dbReference>
<evidence type="ECO:0000313" key="3">
    <source>
        <dbReference type="EMBL" id="MBT8764842.1"/>
    </source>
</evidence>
<accession>A0ABS5XB35</accession>
<sequence length="289" mass="32599">MRLITMQQAFERYLLDGDSSAPAELLQQLRGSEVLSAEDGLRVYHHAYRARLLSVLREDFPVIHYWLGTEAFEQLAQAYIDAWPPRHFSLRWLGEQFPGFISGFLVEPQASQLRELAELEWAFTLAFDAVDEMPLSLQDMATFGPEDWTGLTVRLHPSVCWLNLSSNALEIWKAAKAETAIPECQKLEQTLTCLVWRHGLTCQFRTLDPLEAAALQLMVRDQLPFADLCVALFETAGEQAPRQAATWLKQWISEELLLRTTGVTAQPERAAESPSVRDKTGTPSAGLVK</sequence>
<feature type="region of interest" description="Disordered" evidence="1">
    <location>
        <begin position="264"/>
        <end position="289"/>
    </location>
</feature>
<evidence type="ECO:0000259" key="2">
    <source>
        <dbReference type="Pfam" id="PF09836"/>
    </source>
</evidence>
<dbReference type="EMBL" id="JAGTIS010000001">
    <property type="protein sequence ID" value="MBT8764842.1"/>
    <property type="molecule type" value="Genomic_DNA"/>
</dbReference>
<keyword evidence="4" id="KW-1185">Reference proteome</keyword>
<dbReference type="Pfam" id="PF09836">
    <property type="entry name" value="DUF2063"/>
    <property type="match status" value="1"/>
</dbReference>
<reference evidence="3 4" key="1">
    <citation type="submission" date="2021-04" db="EMBL/GenBank/DDBJ databases">
        <title>Pseudomonas boanensis sp. nov., a bacterium isolated from river water used for household purposes in Boane District, Mozambique.</title>
        <authorList>
            <person name="Nicklasson M."/>
            <person name="Martin-Rodriguez A.J."/>
            <person name="Thorell K."/>
            <person name="Neves L."/>
            <person name="Mussagy A."/>
            <person name="Rydberg H.A."/>
            <person name="Hernroth B."/>
            <person name="Svensson-Stadler L."/>
            <person name="Sjoling A."/>
        </authorList>
    </citation>
    <scope>NUCLEOTIDE SEQUENCE [LARGE SCALE GENOMIC DNA]</scope>
    <source>
        <strain evidence="3 4">DB1</strain>
    </source>
</reference>